<reference evidence="2" key="1">
    <citation type="submission" date="2021-02" db="EMBL/GenBank/DDBJ databases">
        <authorList>
            <person name="Nowell W R."/>
        </authorList>
    </citation>
    <scope>NUCLEOTIDE SEQUENCE</scope>
</reference>
<accession>A0A8S3G9J3</accession>
<name>A0A8S3G9J3_9BILA</name>
<dbReference type="AlphaFoldDB" id="A0A8S3G9J3"/>
<feature type="compositionally biased region" description="Polar residues" evidence="1">
    <location>
        <begin position="54"/>
        <end position="81"/>
    </location>
</feature>
<dbReference type="EMBL" id="CAJOBH010261026">
    <property type="protein sequence ID" value="CAF5155349.1"/>
    <property type="molecule type" value="Genomic_DNA"/>
</dbReference>
<evidence type="ECO:0000256" key="1">
    <source>
        <dbReference type="SAM" id="MobiDB-lite"/>
    </source>
</evidence>
<feature type="region of interest" description="Disordered" evidence="1">
    <location>
        <begin position="14"/>
        <end position="119"/>
    </location>
</feature>
<dbReference type="Proteomes" id="UP000681967">
    <property type="component" value="Unassembled WGS sequence"/>
</dbReference>
<gene>
    <name evidence="2" type="ORF">BYL167_LOCUS73278</name>
</gene>
<sequence>MSLQANQYLVYLGREEENHVTRDEDDDHHHHRPPRPPSLHYSTSINRSEHHSLTQHVPNSTPLAQSTPRSVTQLPSSTTTMIPVHTERSRQSQYQTITNTPNRSFNYLTNTSQLAPPAR</sequence>
<feature type="non-terminal residue" evidence="2">
    <location>
        <position position="1"/>
    </location>
</feature>
<evidence type="ECO:0000313" key="2">
    <source>
        <dbReference type="EMBL" id="CAF5155349.1"/>
    </source>
</evidence>
<feature type="compositionally biased region" description="Polar residues" evidence="1">
    <location>
        <begin position="91"/>
        <end position="119"/>
    </location>
</feature>
<evidence type="ECO:0000313" key="3">
    <source>
        <dbReference type="Proteomes" id="UP000681967"/>
    </source>
</evidence>
<comment type="caution">
    <text evidence="2">The sequence shown here is derived from an EMBL/GenBank/DDBJ whole genome shotgun (WGS) entry which is preliminary data.</text>
</comment>
<organism evidence="2 3">
    <name type="scientific">Rotaria magnacalcarata</name>
    <dbReference type="NCBI Taxonomy" id="392030"/>
    <lineage>
        <taxon>Eukaryota</taxon>
        <taxon>Metazoa</taxon>
        <taxon>Spiralia</taxon>
        <taxon>Gnathifera</taxon>
        <taxon>Rotifera</taxon>
        <taxon>Eurotatoria</taxon>
        <taxon>Bdelloidea</taxon>
        <taxon>Philodinida</taxon>
        <taxon>Philodinidae</taxon>
        <taxon>Rotaria</taxon>
    </lineage>
</organism>
<protein>
    <submittedName>
        <fullName evidence="2">Uncharacterized protein</fullName>
    </submittedName>
</protein>
<proteinExistence type="predicted"/>